<evidence type="ECO:0000313" key="2">
    <source>
        <dbReference type="EMBL" id="RVX05791.1"/>
    </source>
</evidence>
<dbReference type="CDD" id="cd01650">
    <property type="entry name" value="RT_nLTR_like"/>
    <property type="match status" value="1"/>
</dbReference>
<gene>
    <name evidence="2" type="primary">LIN1_326</name>
    <name evidence="2" type="ORF">CK203_023847</name>
</gene>
<dbReference type="SUPFAM" id="SSF56672">
    <property type="entry name" value="DNA/RNA polymerases"/>
    <property type="match status" value="1"/>
</dbReference>
<accession>A0A438J9Z4</accession>
<dbReference type="AlphaFoldDB" id="A0A438J9Z4"/>
<dbReference type="Proteomes" id="UP000288805">
    <property type="component" value="Unassembled WGS sequence"/>
</dbReference>
<keyword evidence="2" id="KW-0695">RNA-directed DNA polymerase</keyword>
<evidence type="ECO:0000259" key="1">
    <source>
        <dbReference type="PROSITE" id="PS50878"/>
    </source>
</evidence>
<organism evidence="2 3">
    <name type="scientific">Vitis vinifera</name>
    <name type="common">Grape</name>
    <dbReference type="NCBI Taxonomy" id="29760"/>
    <lineage>
        <taxon>Eukaryota</taxon>
        <taxon>Viridiplantae</taxon>
        <taxon>Streptophyta</taxon>
        <taxon>Embryophyta</taxon>
        <taxon>Tracheophyta</taxon>
        <taxon>Spermatophyta</taxon>
        <taxon>Magnoliopsida</taxon>
        <taxon>eudicotyledons</taxon>
        <taxon>Gunneridae</taxon>
        <taxon>Pentapetalae</taxon>
        <taxon>rosids</taxon>
        <taxon>Vitales</taxon>
        <taxon>Vitaceae</taxon>
        <taxon>Viteae</taxon>
        <taxon>Vitis</taxon>
    </lineage>
</organism>
<dbReference type="InterPro" id="IPR052343">
    <property type="entry name" value="Retrotransposon-Effector_Assoc"/>
</dbReference>
<dbReference type="EMBL" id="QGNW01000054">
    <property type="protein sequence ID" value="RVX05791.1"/>
    <property type="molecule type" value="Genomic_DNA"/>
</dbReference>
<keyword evidence="2" id="KW-0808">Transferase</keyword>
<dbReference type="InterPro" id="IPR043502">
    <property type="entry name" value="DNA/RNA_pol_sf"/>
</dbReference>
<dbReference type="PROSITE" id="PS50878">
    <property type="entry name" value="RT_POL"/>
    <property type="match status" value="1"/>
</dbReference>
<sequence>MRRGPSPFRFENMWLEEGFKDQKSRKVWLKEEDNNTRFFHRMVNAHSRRNWLSKLKVNGCWHTEENDLKDSAVGSFHNLYSEEGGWHPCIDGLTFMGLDSSEAERLELTFSKEEVFAALSNLGKDKAPGPNGFTMAFWLFCWDVVKKGGAKDMKDFRPISLVGSLYKLLAKVLANKLKKAMDSRLKSNEGDVLCKLDIEKVYDHVNWKFLFAVLRKMGFREKWIKWIEWCISTVKFSVVVNGSPSGFFQSSRGLRQGDPLSPYLFVIVMEVFSCLLRRAIGGGYLSGWRVRGRSGEEILISHLLFVDDTLVFYEASQDQMTYLSRLLMWFEACSGLRINLEKSKLILMGRVHNIEDLALELGVKWVVSPPAIWVCLWGPLSNQWRCGMALKRFRKRLAMWKRRYISKGRRLTLIRSTLSSMSIYFMSLFCMSRKVRLILEKIQKDFIWGGGALVQKPHLVSSLKQVELAISQWKRGFWKKVISHKYGEEDRGWRSRAIQAFKVHKEVEDRVIWTASRCGTFLVKSLYSILEPEDSPLFPSSSIWRASEPLKMAFFAWEASWGSLNFGPTSKEGALFGK</sequence>
<comment type="caution">
    <text evidence="2">The sequence shown here is derived from an EMBL/GenBank/DDBJ whole genome shotgun (WGS) entry which is preliminary data.</text>
</comment>
<name>A0A438J9Z4_VITVI</name>
<protein>
    <submittedName>
        <fullName evidence="2">LINE-1 reverse transcriptase-like</fullName>
    </submittedName>
</protein>
<feature type="domain" description="Reverse transcriptase" evidence="1">
    <location>
        <begin position="126"/>
        <end position="365"/>
    </location>
</feature>
<proteinExistence type="predicted"/>
<dbReference type="Pfam" id="PF00078">
    <property type="entry name" value="RVT_1"/>
    <property type="match status" value="1"/>
</dbReference>
<evidence type="ECO:0000313" key="3">
    <source>
        <dbReference type="Proteomes" id="UP000288805"/>
    </source>
</evidence>
<dbReference type="PANTHER" id="PTHR46890:SF1">
    <property type="entry name" value="REVERSE TRANSCRIPTASE DOMAIN-CONTAINING PROTEIN"/>
    <property type="match status" value="1"/>
</dbReference>
<dbReference type="InterPro" id="IPR000477">
    <property type="entry name" value="RT_dom"/>
</dbReference>
<keyword evidence="2" id="KW-0548">Nucleotidyltransferase</keyword>
<dbReference type="GO" id="GO:0003964">
    <property type="term" value="F:RNA-directed DNA polymerase activity"/>
    <property type="evidence" value="ECO:0007669"/>
    <property type="project" value="UniProtKB-KW"/>
</dbReference>
<reference evidence="2 3" key="1">
    <citation type="journal article" date="2018" name="PLoS Genet.">
        <title>Population sequencing reveals clonal diversity and ancestral inbreeding in the grapevine cultivar Chardonnay.</title>
        <authorList>
            <person name="Roach M.J."/>
            <person name="Johnson D.L."/>
            <person name="Bohlmann J."/>
            <person name="van Vuuren H.J."/>
            <person name="Jones S.J."/>
            <person name="Pretorius I.S."/>
            <person name="Schmidt S.A."/>
            <person name="Borneman A.R."/>
        </authorList>
    </citation>
    <scope>NUCLEOTIDE SEQUENCE [LARGE SCALE GENOMIC DNA]</scope>
    <source>
        <strain evidence="3">cv. Chardonnay</strain>
        <tissue evidence="2">Leaf</tissue>
    </source>
</reference>
<dbReference type="PANTHER" id="PTHR46890">
    <property type="entry name" value="NON-LTR RETROLELEMENT REVERSE TRANSCRIPTASE-LIKE PROTEIN-RELATED"/>
    <property type="match status" value="1"/>
</dbReference>